<dbReference type="OrthoDB" id="9801810at2"/>
<feature type="domain" description="Nucleotidyl transferase" evidence="3">
    <location>
        <begin position="22"/>
        <end position="152"/>
    </location>
</feature>
<keyword evidence="2" id="KW-0320">Glycogen biosynthesis</keyword>
<dbReference type="PATRIC" id="fig|1122146.4.peg.1145"/>
<keyword evidence="5" id="KW-0808">Transferase</keyword>
<protein>
    <submittedName>
        <fullName evidence="5">Glucose-1-phosphate adenylyltransferase</fullName>
    </submittedName>
</protein>
<dbReference type="InterPro" id="IPR005835">
    <property type="entry name" value="NTP_transferase_dom"/>
</dbReference>
<dbReference type="STRING" id="1122146.IV53_GL001108"/>
<dbReference type="CDD" id="cd04651">
    <property type="entry name" value="LbH_G1P_AT_C"/>
    <property type="match status" value="1"/>
</dbReference>
<comment type="caution">
    <text evidence="5">The sequence shown here is derived from an EMBL/GenBank/DDBJ whole genome shotgun (WGS) entry which is preliminary data.</text>
</comment>
<dbReference type="InterPro" id="IPR011004">
    <property type="entry name" value="Trimer_LpxA-like_sf"/>
</dbReference>
<accession>A0A0R2KQI1</accession>
<dbReference type="InterPro" id="IPR011832">
    <property type="entry name" value="GlgDAde_trans"/>
</dbReference>
<evidence type="ECO:0000259" key="4">
    <source>
        <dbReference type="Pfam" id="PF24894"/>
    </source>
</evidence>
<keyword evidence="5" id="KW-0548">Nucleotidyltransferase</keyword>
<dbReference type="EMBL" id="JQBZ01000007">
    <property type="protein sequence ID" value="KRN89990.1"/>
    <property type="molecule type" value="Genomic_DNA"/>
</dbReference>
<dbReference type="Gene3D" id="3.90.550.10">
    <property type="entry name" value="Spore Coat Polysaccharide Biosynthesis Protein SpsA, Chain A"/>
    <property type="match status" value="1"/>
</dbReference>
<evidence type="ECO:0000256" key="2">
    <source>
        <dbReference type="ARBA" id="ARBA00023056"/>
    </source>
</evidence>
<dbReference type="Gene3D" id="2.160.10.10">
    <property type="entry name" value="Hexapeptide repeat proteins"/>
    <property type="match status" value="1"/>
</dbReference>
<comment type="similarity">
    <text evidence="1">Belongs to the bacterial/plant glucose-1-phosphate adenylyltransferase family.</text>
</comment>
<dbReference type="InterPro" id="IPR011831">
    <property type="entry name" value="ADP-Glc_PPase"/>
</dbReference>
<sequence length="381" mass="42831">MKANKISAIITNENEPAGLALLTASRPLPALFFDCKYRLMDFALSSVVNANIRTLLMILNERKIKSVFDHLGGSREWGLDSIGSYQYVNFYQDILRKKAEGKKYLANTIEFLQKSKSTYTVIMGSQMLCNIDLKAAVRIHKQRPEKMSVVFKREVQDKIANEDQILEFGADNRIIEHGRFSDVANKTDLYNLCMDIFIVDTEWLIEALYEGQENDAPASLIEFLVEQMTKIPTNGYEYTGYSSNIFDVKSYYQANMELLEPENFNELLFSSQKVITRTKNEVATYFSPESDVQSSHLATGSVIEGKLRRSFVSRRTSIKKDSDVEGAIIMANGSIGEGATVKYAILDKNVVISPGVKVIGTPDRPLIIPKDSCIVDDIYGG</sequence>
<keyword evidence="6" id="KW-1185">Reference proteome</keyword>
<gene>
    <name evidence="5" type="ORF">IV53_GL001108</name>
</gene>
<dbReference type="RefSeq" id="WP_027106728.1">
    <property type="nucleotide sequence ID" value="NZ_AUHP01000017.1"/>
</dbReference>
<dbReference type="GO" id="GO:0008878">
    <property type="term" value="F:glucose-1-phosphate adenylyltransferase activity"/>
    <property type="evidence" value="ECO:0007669"/>
    <property type="project" value="InterPro"/>
</dbReference>
<dbReference type="InterPro" id="IPR029044">
    <property type="entry name" value="Nucleotide-diphossugar_trans"/>
</dbReference>
<evidence type="ECO:0000259" key="3">
    <source>
        <dbReference type="Pfam" id="PF00483"/>
    </source>
</evidence>
<organism evidence="5 6">
    <name type="scientific">Ligilactobacillus ceti DSM 22408</name>
    <dbReference type="NCBI Taxonomy" id="1122146"/>
    <lineage>
        <taxon>Bacteria</taxon>
        <taxon>Bacillati</taxon>
        <taxon>Bacillota</taxon>
        <taxon>Bacilli</taxon>
        <taxon>Lactobacillales</taxon>
        <taxon>Lactobacillaceae</taxon>
        <taxon>Ligilactobacillus</taxon>
    </lineage>
</organism>
<dbReference type="AlphaFoldDB" id="A0A0R2KQI1"/>
<dbReference type="PANTHER" id="PTHR43523:SF6">
    <property type="entry name" value="GLYCOGEN BIOSYNTHESIS PROTEIN GLGD"/>
    <property type="match status" value="1"/>
</dbReference>
<reference evidence="5 6" key="1">
    <citation type="journal article" date="2015" name="Genome Announc.">
        <title>Expanding the biotechnology potential of lactobacilli through comparative genomics of 213 strains and associated genera.</title>
        <authorList>
            <person name="Sun Z."/>
            <person name="Harris H.M."/>
            <person name="McCann A."/>
            <person name="Guo C."/>
            <person name="Argimon S."/>
            <person name="Zhang W."/>
            <person name="Yang X."/>
            <person name="Jeffery I.B."/>
            <person name="Cooney J.C."/>
            <person name="Kagawa T.F."/>
            <person name="Liu W."/>
            <person name="Song Y."/>
            <person name="Salvetti E."/>
            <person name="Wrobel A."/>
            <person name="Rasinkangas P."/>
            <person name="Parkhill J."/>
            <person name="Rea M.C."/>
            <person name="O'Sullivan O."/>
            <person name="Ritari J."/>
            <person name="Douillard F.P."/>
            <person name="Paul Ross R."/>
            <person name="Yang R."/>
            <person name="Briner A.E."/>
            <person name="Felis G.E."/>
            <person name="de Vos W.M."/>
            <person name="Barrangou R."/>
            <person name="Klaenhammer T.R."/>
            <person name="Caufield P.W."/>
            <person name="Cui Y."/>
            <person name="Zhang H."/>
            <person name="O'Toole P.W."/>
        </authorList>
    </citation>
    <scope>NUCLEOTIDE SEQUENCE [LARGE SCALE GENOMIC DNA]</scope>
    <source>
        <strain evidence="5 6">DSM 22408</strain>
    </source>
</reference>
<dbReference type="Proteomes" id="UP000051500">
    <property type="component" value="Unassembled WGS sequence"/>
</dbReference>
<dbReference type="Pfam" id="PF00483">
    <property type="entry name" value="NTP_transferase"/>
    <property type="match status" value="1"/>
</dbReference>
<dbReference type="Pfam" id="PF24894">
    <property type="entry name" value="Hexapep_GlmU"/>
    <property type="match status" value="1"/>
</dbReference>
<dbReference type="eggNOG" id="COG0448">
    <property type="taxonomic scope" value="Bacteria"/>
</dbReference>
<evidence type="ECO:0000256" key="1">
    <source>
        <dbReference type="ARBA" id="ARBA00010443"/>
    </source>
</evidence>
<dbReference type="SUPFAM" id="SSF53448">
    <property type="entry name" value="Nucleotide-diphospho-sugar transferases"/>
    <property type="match status" value="1"/>
</dbReference>
<dbReference type="PANTHER" id="PTHR43523">
    <property type="entry name" value="GLUCOSE-1-PHOSPHATE ADENYLYLTRANSFERASE-RELATED"/>
    <property type="match status" value="1"/>
</dbReference>
<name>A0A0R2KQI1_9LACO</name>
<proteinExistence type="inferred from homology"/>
<feature type="domain" description="Glucose-1-phosphate adenylyltransferase/Bifunctional protein GlmU-like C-terminal hexapeptide" evidence="4">
    <location>
        <begin position="290"/>
        <end position="358"/>
    </location>
</feature>
<dbReference type="NCBIfam" id="TIGR02092">
    <property type="entry name" value="glgD"/>
    <property type="match status" value="1"/>
</dbReference>
<evidence type="ECO:0000313" key="6">
    <source>
        <dbReference type="Proteomes" id="UP000051500"/>
    </source>
</evidence>
<dbReference type="GO" id="GO:0005978">
    <property type="term" value="P:glycogen biosynthetic process"/>
    <property type="evidence" value="ECO:0007669"/>
    <property type="project" value="UniProtKB-KW"/>
</dbReference>
<dbReference type="SUPFAM" id="SSF51161">
    <property type="entry name" value="Trimeric LpxA-like enzymes"/>
    <property type="match status" value="1"/>
</dbReference>
<dbReference type="InterPro" id="IPR056818">
    <property type="entry name" value="GlmU/GlgC-like_hexapep"/>
</dbReference>
<evidence type="ECO:0000313" key="5">
    <source>
        <dbReference type="EMBL" id="KRN89990.1"/>
    </source>
</evidence>